<dbReference type="SUPFAM" id="SSF100950">
    <property type="entry name" value="NagB/RpiA/CoA transferase-like"/>
    <property type="match status" value="1"/>
</dbReference>
<evidence type="ECO:0000259" key="8">
    <source>
        <dbReference type="Pfam" id="PF01182"/>
    </source>
</evidence>
<dbReference type="CDD" id="cd01400">
    <property type="entry name" value="6PGL"/>
    <property type="match status" value="1"/>
</dbReference>
<dbReference type="EC" id="3.1.1.31" evidence="4"/>
<feature type="region of interest" description="Disordered" evidence="6">
    <location>
        <begin position="78"/>
        <end position="251"/>
    </location>
</feature>
<evidence type="ECO:0000256" key="5">
    <source>
        <dbReference type="ARBA" id="ARBA00022801"/>
    </source>
</evidence>
<evidence type="ECO:0000256" key="7">
    <source>
        <dbReference type="SAM" id="Phobius"/>
    </source>
</evidence>
<evidence type="ECO:0000256" key="3">
    <source>
        <dbReference type="ARBA" id="ARBA00010662"/>
    </source>
</evidence>
<keyword evidence="5" id="KW-0378">Hydrolase</keyword>
<dbReference type="InterPro" id="IPR005900">
    <property type="entry name" value="6-phosphogluconolactonase_DevB"/>
</dbReference>
<dbReference type="AlphaFoldDB" id="A0A8H5DAF1"/>
<dbReference type="PANTHER" id="PTHR11054">
    <property type="entry name" value="6-PHOSPHOGLUCONOLACTONASE"/>
    <property type="match status" value="1"/>
</dbReference>
<evidence type="ECO:0000256" key="4">
    <source>
        <dbReference type="ARBA" id="ARBA00013198"/>
    </source>
</evidence>
<evidence type="ECO:0000256" key="6">
    <source>
        <dbReference type="SAM" id="MobiDB-lite"/>
    </source>
</evidence>
<dbReference type="GO" id="GO:0017057">
    <property type="term" value="F:6-phosphogluconolactonase activity"/>
    <property type="evidence" value="ECO:0007669"/>
    <property type="project" value="UniProtKB-EC"/>
</dbReference>
<gene>
    <name evidence="9" type="ORF">D9756_003953</name>
</gene>
<dbReference type="PANTHER" id="PTHR11054:SF0">
    <property type="entry name" value="6-PHOSPHOGLUCONOLACTONASE"/>
    <property type="match status" value="1"/>
</dbReference>
<evidence type="ECO:0000256" key="1">
    <source>
        <dbReference type="ARBA" id="ARBA00000832"/>
    </source>
</evidence>
<feature type="compositionally biased region" description="Low complexity" evidence="6">
    <location>
        <begin position="150"/>
        <end position="179"/>
    </location>
</feature>
<comment type="caution">
    <text evidence="9">The sequence shown here is derived from an EMBL/GenBank/DDBJ whole genome shotgun (WGS) entry which is preliminary data.</text>
</comment>
<dbReference type="InterPro" id="IPR037171">
    <property type="entry name" value="NagB/RpiA_transferase-like"/>
</dbReference>
<feature type="compositionally biased region" description="Pro residues" evidence="6">
    <location>
        <begin position="129"/>
        <end position="138"/>
    </location>
</feature>
<protein>
    <recommendedName>
        <fullName evidence="4">6-phosphogluconolactonase</fullName>
        <ecNumber evidence="4">3.1.1.31</ecNumber>
    </recommendedName>
</protein>
<dbReference type="InterPro" id="IPR006148">
    <property type="entry name" value="Glc/Gal-6P_isomerase"/>
</dbReference>
<comment type="similarity">
    <text evidence="3">Belongs to the glucosamine/galactosamine-6-phosphate isomerase family. 6-phosphogluconolactonase subfamily.</text>
</comment>
<feature type="compositionally biased region" description="Low complexity" evidence="6">
    <location>
        <begin position="202"/>
        <end position="214"/>
    </location>
</feature>
<dbReference type="InterPro" id="IPR039104">
    <property type="entry name" value="6PGL"/>
</dbReference>
<dbReference type="FunFam" id="3.40.50.1360:FF:000005">
    <property type="entry name" value="6-phosphogluconolactonase"/>
    <property type="match status" value="1"/>
</dbReference>
<comment type="catalytic activity">
    <reaction evidence="1">
        <text>6-phospho-D-glucono-1,5-lactone + H2O = 6-phospho-D-gluconate + H(+)</text>
        <dbReference type="Rhea" id="RHEA:12556"/>
        <dbReference type="ChEBI" id="CHEBI:15377"/>
        <dbReference type="ChEBI" id="CHEBI:15378"/>
        <dbReference type="ChEBI" id="CHEBI:57955"/>
        <dbReference type="ChEBI" id="CHEBI:58759"/>
        <dbReference type="EC" id="3.1.1.31"/>
    </reaction>
</comment>
<dbReference type="EMBL" id="JAACJO010000007">
    <property type="protein sequence ID" value="KAF5355621.1"/>
    <property type="molecule type" value="Genomic_DNA"/>
</dbReference>
<name>A0A8H5DAF1_9AGAR</name>
<comment type="pathway">
    <text evidence="2">Carbohydrate degradation; pentose phosphate pathway; D-ribulose 5-phosphate from D-glucose 6-phosphate (oxidative stage): step 2/3.</text>
</comment>
<keyword evidence="7" id="KW-1133">Transmembrane helix</keyword>
<dbReference type="Proteomes" id="UP000559027">
    <property type="component" value="Unassembled WGS sequence"/>
</dbReference>
<evidence type="ECO:0000256" key="2">
    <source>
        <dbReference type="ARBA" id="ARBA00004961"/>
    </source>
</evidence>
<dbReference type="OrthoDB" id="432544at2759"/>
<feature type="domain" description="Glucosamine/galactosamine-6-phosphate isomerase" evidence="8">
    <location>
        <begin position="364"/>
        <end position="587"/>
    </location>
</feature>
<sequence>MLGLQRRASAGGLSQQTLIIAIVCAAVGGLVLLAILFRTIRSCRSRRNAAPLPPIQPLAHQREHQLAQFEASLQPHRYDPSFLAAPHPPYSPQLGSPSARGSKTSLLGSYSSPHTSYREGSEELSNLTPPEPESPLPVPHSFLGAPTPPSSSSSTHLDDNPTTSYTNTPTTSSAPSSFSKHSKSLPKLSRDDQSRPHHHRPLSVASSLSRISSLPHGPHSQVQAIMPAPLAPGIPPTPSRQSLYEPGTPGDRMSVVDRWVSTGQESTIYSPVLQESARPPRAPRRVSSNPQNTMTTGPQFNHRQYPSMPDVGLQRTPPVPRMPSVYGQGGGKTHLTLLSAPLPIMAASAVHQPPNPSILNVFEDSSILVRSLADFVVKAQKEAVDKKGRFTIALSGGSLPKTLNGLIGHQGVKWDKWHVFYVDERVVPLDHPDSNHKSCNDVLFSKVSIPPSQIHTISIEFLDDLEELCDNYEEQLIKEFAQKDSARFPVFDLILLGMGPDGHTASLFPGHELLQEADRWVAYIEDSPKPPPKRITLTYPVINHASRVAFVATGEGKQDILKGVLDQPELGLPASKVKPSYPGQLYWFVDNAAAAKVDYPRTPFKL</sequence>
<dbReference type="Pfam" id="PF01182">
    <property type="entry name" value="Glucosamine_iso"/>
    <property type="match status" value="1"/>
</dbReference>
<evidence type="ECO:0000313" key="9">
    <source>
        <dbReference type="EMBL" id="KAF5355621.1"/>
    </source>
</evidence>
<feature type="region of interest" description="Disordered" evidence="6">
    <location>
        <begin position="266"/>
        <end position="305"/>
    </location>
</feature>
<evidence type="ECO:0000313" key="10">
    <source>
        <dbReference type="Proteomes" id="UP000559027"/>
    </source>
</evidence>
<dbReference type="NCBIfam" id="TIGR01198">
    <property type="entry name" value="pgl"/>
    <property type="match status" value="1"/>
</dbReference>
<dbReference type="Gene3D" id="3.40.50.1360">
    <property type="match status" value="1"/>
</dbReference>
<feature type="compositionally biased region" description="Polar residues" evidence="6">
    <location>
        <begin position="93"/>
        <end position="115"/>
    </location>
</feature>
<organism evidence="9 10">
    <name type="scientific">Leucocoprinus leucothites</name>
    <dbReference type="NCBI Taxonomy" id="201217"/>
    <lineage>
        <taxon>Eukaryota</taxon>
        <taxon>Fungi</taxon>
        <taxon>Dikarya</taxon>
        <taxon>Basidiomycota</taxon>
        <taxon>Agaricomycotina</taxon>
        <taxon>Agaricomycetes</taxon>
        <taxon>Agaricomycetidae</taxon>
        <taxon>Agaricales</taxon>
        <taxon>Agaricineae</taxon>
        <taxon>Agaricaceae</taxon>
        <taxon>Leucocoprinus</taxon>
    </lineage>
</organism>
<keyword evidence="7" id="KW-0812">Transmembrane</keyword>
<feature type="compositionally biased region" description="Pro residues" evidence="6">
    <location>
        <begin position="229"/>
        <end position="238"/>
    </location>
</feature>
<dbReference type="GO" id="GO:0006098">
    <property type="term" value="P:pentose-phosphate shunt"/>
    <property type="evidence" value="ECO:0007669"/>
    <property type="project" value="InterPro"/>
</dbReference>
<keyword evidence="7" id="KW-0472">Membrane</keyword>
<accession>A0A8H5DAF1</accession>
<feature type="compositionally biased region" description="Polar residues" evidence="6">
    <location>
        <begin position="286"/>
        <end position="304"/>
    </location>
</feature>
<feature type="transmembrane region" description="Helical" evidence="7">
    <location>
        <begin position="18"/>
        <end position="37"/>
    </location>
</feature>
<reference evidence="9 10" key="1">
    <citation type="journal article" date="2020" name="ISME J.">
        <title>Uncovering the hidden diversity of litter-decomposition mechanisms in mushroom-forming fungi.</title>
        <authorList>
            <person name="Floudas D."/>
            <person name="Bentzer J."/>
            <person name="Ahren D."/>
            <person name="Johansson T."/>
            <person name="Persson P."/>
            <person name="Tunlid A."/>
        </authorList>
    </citation>
    <scope>NUCLEOTIDE SEQUENCE [LARGE SCALE GENOMIC DNA]</scope>
    <source>
        <strain evidence="9 10">CBS 146.42</strain>
    </source>
</reference>
<keyword evidence="10" id="KW-1185">Reference proteome</keyword>
<proteinExistence type="inferred from homology"/>
<dbReference type="GO" id="GO:0005975">
    <property type="term" value="P:carbohydrate metabolic process"/>
    <property type="evidence" value="ECO:0007669"/>
    <property type="project" value="InterPro"/>
</dbReference>